<comment type="caution">
    <text evidence="2">The sequence shown here is derived from an EMBL/GenBank/DDBJ whole genome shotgun (WGS) entry which is preliminary data.</text>
</comment>
<dbReference type="RefSeq" id="WP_183910880.1">
    <property type="nucleotide sequence ID" value="NZ_JACHXZ010000003.1"/>
</dbReference>
<dbReference type="EMBL" id="JACHXZ010000003">
    <property type="protein sequence ID" value="MBB3169409.1"/>
    <property type="molecule type" value="Genomic_DNA"/>
</dbReference>
<feature type="chain" id="PRO_5033049184" evidence="1">
    <location>
        <begin position="24"/>
        <end position="227"/>
    </location>
</feature>
<gene>
    <name evidence="2" type="ORF">FHS30_002617</name>
</gene>
<organism evidence="2 3">
    <name type="scientific">Simiduia aestuariiviva</name>
    <dbReference type="NCBI Taxonomy" id="1510459"/>
    <lineage>
        <taxon>Bacteria</taxon>
        <taxon>Pseudomonadati</taxon>
        <taxon>Pseudomonadota</taxon>
        <taxon>Gammaproteobacteria</taxon>
        <taxon>Cellvibrionales</taxon>
        <taxon>Cellvibrionaceae</taxon>
        <taxon>Simiduia</taxon>
    </lineage>
</organism>
<sequence>MKAVWQVMLLFCTAVALSINSVAQEDDSNTVVEQSPPPEDVPLNLDRLWLPTSYTKYWANLRQIAELALASERCIEVVRGELARAESAEDAPVFAIVCRDAARKTYVNKFDGLSIDSFDQAVVRDLVVIDYAGEEVAVVDVTPALYEKCVSKWHSQLELMRGLTWLDDLDSVEPVMMTERDSGEILYRFARKFNAQNVAGVTLRYVAICEGTSLSDVETHIDIRPPS</sequence>
<evidence type="ECO:0000256" key="1">
    <source>
        <dbReference type="SAM" id="SignalP"/>
    </source>
</evidence>
<reference evidence="2 3" key="1">
    <citation type="submission" date="2020-08" db="EMBL/GenBank/DDBJ databases">
        <title>Genomic Encyclopedia of Type Strains, Phase III (KMG-III): the genomes of soil and plant-associated and newly described type strains.</title>
        <authorList>
            <person name="Whitman W."/>
        </authorList>
    </citation>
    <scope>NUCLEOTIDE SEQUENCE [LARGE SCALE GENOMIC DNA]</scope>
    <source>
        <strain evidence="2 3">CECT 8571</strain>
    </source>
</reference>
<proteinExistence type="predicted"/>
<evidence type="ECO:0000313" key="2">
    <source>
        <dbReference type="EMBL" id="MBB3169409.1"/>
    </source>
</evidence>
<keyword evidence="1" id="KW-0732">Signal</keyword>
<accession>A0A839USI4</accession>
<keyword evidence="3" id="KW-1185">Reference proteome</keyword>
<dbReference type="Proteomes" id="UP000559987">
    <property type="component" value="Unassembled WGS sequence"/>
</dbReference>
<dbReference type="AlphaFoldDB" id="A0A839USI4"/>
<protein>
    <submittedName>
        <fullName evidence="2">Uncharacterized protein</fullName>
    </submittedName>
</protein>
<evidence type="ECO:0000313" key="3">
    <source>
        <dbReference type="Proteomes" id="UP000559987"/>
    </source>
</evidence>
<feature type="signal peptide" evidence="1">
    <location>
        <begin position="1"/>
        <end position="23"/>
    </location>
</feature>
<name>A0A839USI4_9GAMM</name>